<evidence type="ECO:0000256" key="1">
    <source>
        <dbReference type="SAM" id="Phobius"/>
    </source>
</evidence>
<feature type="transmembrane region" description="Helical" evidence="1">
    <location>
        <begin position="64"/>
        <end position="86"/>
    </location>
</feature>
<protein>
    <recommendedName>
        <fullName evidence="4">ATP synthase protein I</fullName>
    </recommendedName>
</protein>
<dbReference type="RefSeq" id="WP_344197334.1">
    <property type="nucleotide sequence ID" value="NZ_BAAAME010000002.1"/>
</dbReference>
<feature type="transmembrane region" description="Helical" evidence="1">
    <location>
        <begin position="7"/>
        <end position="25"/>
    </location>
</feature>
<evidence type="ECO:0000313" key="3">
    <source>
        <dbReference type="Proteomes" id="UP001501057"/>
    </source>
</evidence>
<evidence type="ECO:0008006" key="4">
    <source>
        <dbReference type="Google" id="ProtNLM"/>
    </source>
</evidence>
<evidence type="ECO:0000313" key="2">
    <source>
        <dbReference type="EMBL" id="GAA1727108.1"/>
    </source>
</evidence>
<dbReference type="EMBL" id="BAAAME010000002">
    <property type="protein sequence ID" value="GAA1727108.1"/>
    <property type="molecule type" value="Genomic_DNA"/>
</dbReference>
<gene>
    <name evidence="2" type="ORF">GCM10009710_04710</name>
</gene>
<keyword evidence="1" id="KW-0472">Membrane</keyword>
<dbReference type="Proteomes" id="UP001501057">
    <property type="component" value="Unassembled WGS sequence"/>
</dbReference>
<sequence>MLIVRRVVLPCLVVVAAIAVVAAFVGGREAFLGALVGGVLVLAFLGSSPGLLDPLAKKNPMASLPIALGFFAVKAVVAIVVLAVLLDEDGIGRHLERQAVATAMVLTAGAWITLHLMTLRRSRTPIYDLE</sequence>
<keyword evidence="3" id="KW-1185">Reference proteome</keyword>
<feature type="transmembrane region" description="Helical" evidence="1">
    <location>
        <begin position="98"/>
        <end position="117"/>
    </location>
</feature>
<name>A0ABP4VKU6_9ACTN</name>
<keyword evidence="1" id="KW-0812">Transmembrane</keyword>
<keyword evidence="1" id="KW-1133">Transmembrane helix</keyword>
<accession>A0ABP4VKU6</accession>
<proteinExistence type="predicted"/>
<reference evidence="3" key="1">
    <citation type="journal article" date="2019" name="Int. J. Syst. Evol. Microbiol.">
        <title>The Global Catalogue of Microorganisms (GCM) 10K type strain sequencing project: providing services to taxonomists for standard genome sequencing and annotation.</title>
        <authorList>
            <consortium name="The Broad Institute Genomics Platform"/>
            <consortium name="The Broad Institute Genome Sequencing Center for Infectious Disease"/>
            <person name="Wu L."/>
            <person name="Ma J."/>
        </authorList>
    </citation>
    <scope>NUCLEOTIDE SEQUENCE [LARGE SCALE GENOMIC DNA]</scope>
    <source>
        <strain evidence="3">JCM 13518</strain>
    </source>
</reference>
<organism evidence="2 3">
    <name type="scientific">Aeromicrobium alkaliterrae</name>
    <dbReference type="NCBI Taxonomy" id="302168"/>
    <lineage>
        <taxon>Bacteria</taxon>
        <taxon>Bacillati</taxon>
        <taxon>Actinomycetota</taxon>
        <taxon>Actinomycetes</taxon>
        <taxon>Propionibacteriales</taxon>
        <taxon>Nocardioidaceae</taxon>
        <taxon>Aeromicrobium</taxon>
    </lineage>
</organism>
<comment type="caution">
    <text evidence="2">The sequence shown here is derived from an EMBL/GenBank/DDBJ whole genome shotgun (WGS) entry which is preliminary data.</text>
</comment>
<feature type="transmembrane region" description="Helical" evidence="1">
    <location>
        <begin position="31"/>
        <end position="52"/>
    </location>
</feature>